<feature type="transmembrane region" description="Helical" evidence="1">
    <location>
        <begin position="69"/>
        <end position="89"/>
    </location>
</feature>
<evidence type="ECO:0000256" key="1">
    <source>
        <dbReference type="SAM" id="Phobius"/>
    </source>
</evidence>
<dbReference type="AlphaFoldDB" id="A0A518GB58"/>
<evidence type="ECO:0000313" key="3">
    <source>
        <dbReference type="Proteomes" id="UP000318017"/>
    </source>
</evidence>
<accession>A0A518GB58</accession>
<name>A0A518GB58_9BACT</name>
<evidence type="ECO:0000313" key="2">
    <source>
        <dbReference type="EMBL" id="QDV25846.1"/>
    </source>
</evidence>
<dbReference type="Proteomes" id="UP000318017">
    <property type="component" value="Chromosome"/>
</dbReference>
<feature type="transmembrane region" description="Helical" evidence="1">
    <location>
        <begin position="43"/>
        <end position="63"/>
    </location>
</feature>
<dbReference type="EMBL" id="CP036298">
    <property type="protein sequence ID" value="QDV25846.1"/>
    <property type="molecule type" value="Genomic_DNA"/>
</dbReference>
<proteinExistence type="predicted"/>
<organism evidence="2 3">
    <name type="scientific">Aureliella helgolandensis</name>
    <dbReference type="NCBI Taxonomy" id="2527968"/>
    <lineage>
        <taxon>Bacteria</taxon>
        <taxon>Pseudomonadati</taxon>
        <taxon>Planctomycetota</taxon>
        <taxon>Planctomycetia</taxon>
        <taxon>Pirellulales</taxon>
        <taxon>Pirellulaceae</taxon>
        <taxon>Aureliella</taxon>
    </lineage>
</organism>
<keyword evidence="1" id="KW-1133">Transmembrane helix</keyword>
<dbReference type="KEGG" id="ahel:Q31a_41740"/>
<protein>
    <submittedName>
        <fullName evidence="2">Uncharacterized protein</fullName>
    </submittedName>
</protein>
<keyword evidence="3" id="KW-1185">Reference proteome</keyword>
<reference evidence="2 3" key="1">
    <citation type="submission" date="2019-02" db="EMBL/GenBank/DDBJ databases">
        <title>Deep-cultivation of Planctomycetes and their phenomic and genomic characterization uncovers novel biology.</title>
        <authorList>
            <person name="Wiegand S."/>
            <person name="Jogler M."/>
            <person name="Boedeker C."/>
            <person name="Pinto D."/>
            <person name="Vollmers J."/>
            <person name="Rivas-Marin E."/>
            <person name="Kohn T."/>
            <person name="Peeters S.H."/>
            <person name="Heuer A."/>
            <person name="Rast P."/>
            <person name="Oberbeckmann S."/>
            <person name="Bunk B."/>
            <person name="Jeske O."/>
            <person name="Meyerdierks A."/>
            <person name="Storesund J.E."/>
            <person name="Kallscheuer N."/>
            <person name="Luecker S."/>
            <person name="Lage O.M."/>
            <person name="Pohl T."/>
            <person name="Merkel B.J."/>
            <person name="Hornburger P."/>
            <person name="Mueller R.-W."/>
            <person name="Bruemmer F."/>
            <person name="Labrenz M."/>
            <person name="Spormann A.M."/>
            <person name="Op den Camp H."/>
            <person name="Overmann J."/>
            <person name="Amann R."/>
            <person name="Jetten M.S.M."/>
            <person name="Mascher T."/>
            <person name="Medema M.H."/>
            <person name="Devos D.P."/>
            <person name="Kaster A.-K."/>
            <person name="Ovreas L."/>
            <person name="Rohde M."/>
            <person name="Galperin M.Y."/>
            <person name="Jogler C."/>
        </authorList>
    </citation>
    <scope>NUCLEOTIDE SEQUENCE [LARGE SCALE GENOMIC DNA]</scope>
    <source>
        <strain evidence="2 3">Q31a</strain>
    </source>
</reference>
<keyword evidence="1" id="KW-0472">Membrane</keyword>
<feature type="transmembrane region" description="Helical" evidence="1">
    <location>
        <begin position="134"/>
        <end position="153"/>
    </location>
</feature>
<feature type="transmembrane region" description="Helical" evidence="1">
    <location>
        <begin position="96"/>
        <end position="114"/>
    </location>
</feature>
<gene>
    <name evidence="2" type="ORF">Q31a_41740</name>
</gene>
<sequence>MNSINILSPGLQRIAPPLCDTLSSITMLSAPMRVQDLPPPSRFMFWCTAPFLLATILLLPLLARPPEPTGWVILGAFVLLCLFVLIGLWNAERFWWCWRAVGGIVAGGYLAYLISMIAEGQWFGDGRRSSSTALNALMGLIVFGYPGIMWAVFGRFTWKPEPEYDDYTDESTDIDEMEAGAGG</sequence>
<keyword evidence="1" id="KW-0812">Transmembrane</keyword>